<dbReference type="Gene3D" id="2.160.20.80">
    <property type="entry name" value="E3 ubiquitin-protein ligase SopA"/>
    <property type="match status" value="3"/>
</dbReference>
<sequence>MQVIKPDTLSLLHNTYGYNGQQFVVSAMSFFQLGENNNLLLENKQWTRLQPWLDEQLVLDTGYAKACGEILLAGTAYAPGGEAVAQMQVSVEVGNAVDGKIQKVVNVIGNRKLSIKGFMGTTKVSEAEPFTKMSLGFEQSYGGEGYMLNSQGKGAVKVKNSGADDNETFWPMPNLYLDGESIKPDKKPRTVASFLPLTLDHPKRMQLQGTYNQKWLDEVHPGFPDDTNPFFFNAAPSEQLLKGFFSPGQEYCLCGLHPEKITIEGKLPEVYVRAFVTQTERDGSENFKEIQTQIDTLWFFPELELGIAIHRGVLPAGDSAGLDIKNLLLALENIEDVPRDLSYFQKVRDLRLNKKTSMGNLFNATQLLPQLNSEEIQRRAGLFVDAQKELEQKRRTLREQLFKKLKAEQPDFDFDAAAIKAQKNKEQQSLDTLEQEPPPIPKELIEKKDFDLTPYLDWAKAQSIKAKSQIKKSLVALEKIKSETSFMPSEYEKDDAILSRINDVVLVTFFTKDKTPIDRETETTEEKITRVEKNGKIARRIGRQKAADFTAPVPMPEHAGKFIREQVIALLQKEESLIGRDLAGADLSGLEFKNVDFTDVMLEKANLNNAIFSNCKFDGAALTCAVLENTIMTQCSFVNANYSSVEACRASFNGCLFDHTCLMQCQFNLCDFSGAKFIKIQTMVSNWQQSVFNQAEFQAVQIVECNLKQTHWQGANLIQATLMQCDLQESDWQKATLFRCVMLKTQANKAKFCCVAAQRVQFSTEGDFTEAELSSGNWEQSGFRGLNLSQSNLSLSVFKSCDFGDADLSGARLTGTLFHNSLLFKVNFNNSDCTETVFHQSNLRKSQFKKALLTKARINQSNLREVLFEDCDTEYLQCSKAPSLT</sequence>
<dbReference type="RefSeq" id="WP_284246345.1">
    <property type="nucleotide sequence ID" value="NZ_BSST01000001.1"/>
</dbReference>
<dbReference type="Pfam" id="PF00805">
    <property type="entry name" value="Pentapeptide"/>
    <property type="match status" value="3"/>
</dbReference>
<dbReference type="PANTHER" id="PTHR14136:SF17">
    <property type="entry name" value="BTB_POZ DOMAIN-CONTAINING PROTEIN KCTD9"/>
    <property type="match status" value="1"/>
</dbReference>
<dbReference type="Pfam" id="PF09937">
    <property type="entry name" value="DUF2169"/>
    <property type="match status" value="1"/>
</dbReference>
<dbReference type="InterPro" id="IPR051082">
    <property type="entry name" value="Pentapeptide-BTB/POZ_domain"/>
</dbReference>
<comment type="caution">
    <text evidence="2">The sequence shown here is derived from an EMBL/GenBank/DDBJ whole genome shotgun (WGS) entry which is preliminary data.</text>
</comment>
<name>A0ABQ6GYQ9_9GAMM</name>
<keyword evidence="3" id="KW-1185">Reference proteome</keyword>
<evidence type="ECO:0000313" key="2">
    <source>
        <dbReference type="EMBL" id="GLX80364.1"/>
    </source>
</evidence>
<accession>A0ABQ6GYQ9</accession>
<gene>
    <name evidence="2" type="ORF">tinsulaeT_37040</name>
</gene>
<feature type="domain" description="DUF2169" evidence="1">
    <location>
        <begin position="21"/>
        <end position="310"/>
    </location>
</feature>
<dbReference type="EMBL" id="BSST01000001">
    <property type="protein sequence ID" value="GLX80364.1"/>
    <property type="molecule type" value="Genomic_DNA"/>
</dbReference>
<dbReference type="Proteomes" id="UP001157186">
    <property type="component" value="Unassembled WGS sequence"/>
</dbReference>
<dbReference type="SUPFAM" id="SSF141571">
    <property type="entry name" value="Pentapeptide repeat-like"/>
    <property type="match status" value="3"/>
</dbReference>
<evidence type="ECO:0000259" key="1">
    <source>
        <dbReference type="Pfam" id="PF09937"/>
    </source>
</evidence>
<dbReference type="PANTHER" id="PTHR14136">
    <property type="entry name" value="BTB_POZ DOMAIN-CONTAINING PROTEIN KCTD9"/>
    <property type="match status" value="1"/>
</dbReference>
<reference evidence="2 3" key="1">
    <citation type="submission" date="2023-03" db="EMBL/GenBank/DDBJ databases">
        <title>Draft genome sequence of Thalassotalea insulae KCTC 62186T.</title>
        <authorList>
            <person name="Sawabe T."/>
        </authorList>
    </citation>
    <scope>NUCLEOTIDE SEQUENCE [LARGE SCALE GENOMIC DNA]</scope>
    <source>
        <strain evidence="2 3">KCTC 62186</strain>
    </source>
</reference>
<dbReference type="InterPro" id="IPR001646">
    <property type="entry name" value="5peptide_repeat"/>
</dbReference>
<protein>
    <recommendedName>
        <fullName evidence="1">DUF2169 domain-containing protein</fullName>
    </recommendedName>
</protein>
<organism evidence="2 3">
    <name type="scientific">Thalassotalea insulae</name>
    <dbReference type="NCBI Taxonomy" id="2056778"/>
    <lineage>
        <taxon>Bacteria</taxon>
        <taxon>Pseudomonadati</taxon>
        <taxon>Pseudomonadota</taxon>
        <taxon>Gammaproteobacteria</taxon>
        <taxon>Alteromonadales</taxon>
        <taxon>Colwelliaceae</taxon>
        <taxon>Thalassotalea</taxon>
    </lineage>
</organism>
<evidence type="ECO:0000313" key="3">
    <source>
        <dbReference type="Proteomes" id="UP001157186"/>
    </source>
</evidence>
<proteinExistence type="predicted"/>
<dbReference type="InterPro" id="IPR018683">
    <property type="entry name" value="DUF2169"/>
</dbReference>